<comment type="caution">
    <text evidence="7">The sequence shown here is derived from an EMBL/GenBank/DDBJ whole genome shotgun (WGS) entry which is preliminary data.</text>
</comment>
<keyword evidence="2" id="KW-0813">Transport</keyword>
<feature type="transmembrane region" description="Helical" evidence="6">
    <location>
        <begin position="27"/>
        <end position="51"/>
    </location>
</feature>
<accession>A0AAW1PJJ2</accession>
<evidence type="ECO:0000256" key="1">
    <source>
        <dbReference type="ARBA" id="ARBA00004141"/>
    </source>
</evidence>
<reference evidence="7 8" key="1">
    <citation type="journal article" date="2024" name="Nat. Commun.">
        <title>Phylogenomics reveals the evolutionary origins of lichenization in chlorophyte algae.</title>
        <authorList>
            <person name="Puginier C."/>
            <person name="Libourel C."/>
            <person name="Otte J."/>
            <person name="Skaloud P."/>
            <person name="Haon M."/>
            <person name="Grisel S."/>
            <person name="Petersen M."/>
            <person name="Berrin J.G."/>
            <person name="Delaux P.M."/>
            <person name="Dal Grande F."/>
            <person name="Keller J."/>
        </authorList>
    </citation>
    <scope>NUCLEOTIDE SEQUENCE [LARGE SCALE GENOMIC DNA]</scope>
    <source>
        <strain evidence="7 8">SAG 2036</strain>
    </source>
</reference>
<dbReference type="GO" id="GO:0022857">
    <property type="term" value="F:transmembrane transporter activity"/>
    <property type="evidence" value="ECO:0007669"/>
    <property type="project" value="InterPro"/>
</dbReference>
<evidence type="ECO:0000313" key="8">
    <source>
        <dbReference type="Proteomes" id="UP001465755"/>
    </source>
</evidence>
<dbReference type="PIRSF" id="PIRSF006060">
    <property type="entry name" value="AA_transporter"/>
    <property type="match status" value="1"/>
</dbReference>
<protein>
    <recommendedName>
        <fullName evidence="9">Amino acid permease</fullName>
    </recommendedName>
</protein>
<feature type="transmembrane region" description="Helical" evidence="6">
    <location>
        <begin position="133"/>
        <end position="162"/>
    </location>
</feature>
<dbReference type="InterPro" id="IPR002293">
    <property type="entry name" value="AA/rel_permease1"/>
</dbReference>
<dbReference type="Proteomes" id="UP001465755">
    <property type="component" value="Unassembled WGS sequence"/>
</dbReference>
<name>A0AAW1PJJ2_9CHLO</name>
<feature type="transmembrane region" description="Helical" evidence="6">
    <location>
        <begin position="224"/>
        <end position="247"/>
    </location>
</feature>
<dbReference type="AlphaFoldDB" id="A0AAW1PJJ2"/>
<feature type="transmembrane region" description="Helical" evidence="6">
    <location>
        <begin position="373"/>
        <end position="394"/>
    </location>
</feature>
<evidence type="ECO:0000256" key="2">
    <source>
        <dbReference type="ARBA" id="ARBA00022448"/>
    </source>
</evidence>
<feature type="transmembrane region" description="Helical" evidence="6">
    <location>
        <begin position="259"/>
        <end position="281"/>
    </location>
</feature>
<dbReference type="GO" id="GO:0016020">
    <property type="term" value="C:membrane"/>
    <property type="evidence" value="ECO:0007669"/>
    <property type="project" value="UniProtKB-SubCell"/>
</dbReference>
<keyword evidence="3 6" id="KW-0812">Transmembrane</keyword>
<comment type="subcellular location">
    <subcellularLocation>
        <location evidence="1">Membrane</location>
        <topology evidence="1">Multi-pass membrane protein</topology>
    </subcellularLocation>
</comment>
<dbReference type="EMBL" id="JALJOQ010000025">
    <property type="protein sequence ID" value="KAK9808234.1"/>
    <property type="molecule type" value="Genomic_DNA"/>
</dbReference>
<evidence type="ECO:0000256" key="5">
    <source>
        <dbReference type="ARBA" id="ARBA00023136"/>
    </source>
</evidence>
<keyword evidence="4 6" id="KW-1133">Transmembrane helix</keyword>
<feature type="transmembrane region" description="Helical" evidence="6">
    <location>
        <begin position="101"/>
        <end position="121"/>
    </location>
</feature>
<feature type="transmembrane region" description="Helical" evidence="6">
    <location>
        <begin position="317"/>
        <end position="338"/>
    </location>
</feature>
<evidence type="ECO:0000313" key="7">
    <source>
        <dbReference type="EMBL" id="KAK9808234.1"/>
    </source>
</evidence>
<proteinExistence type="predicted"/>
<evidence type="ECO:0000256" key="3">
    <source>
        <dbReference type="ARBA" id="ARBA00022692"/>
    </source>
</evidence>
<organism evidence="7 8">
    <name type="scientific">Symbiochloris irregularis</name>
    <dbReference type="NCBI Taxonomy" id="706552"/>
    <lineage>
        <taxon>Eukaryota</taxon>
        <taxon>Viridiplantae</taxon>
        <taxon>Chlorophyta</taxon>
        <taxon>core chlorophytes</taxon>
        <taxon>Trebouxiophyceae</taxon>
        <taxon>Trebouxiales</taxon>
        <taxon>Trebouxiaceae</taxon>
        <taxon>Symbiochloris</taxon>
    </lineage>
</organism>
<evidence type="ECO:0008006" key="9">
    <source>
        <dbReference type="Google" id="ProtNLM"/>
    </source>
</evidence>
<dbReference type="Pfam" id="PF13520">
    <property type="entry name" value="AA_permease_2"/>
    <property type="match status" value="1"/>
</dbReference>
<evidence type="ECO:0000256" key="4">
    <source>
        <dbReference type="ARBA" id="ARBA00022989"/>
    </source>
</evidence>
<evidence type="ECO:0000256" key="6">
    <source>
        <dbReference type="SAM" id="Phobius"/>
    </source>
</evidence>
<gene>
    <name evidence="7" type="ORF">WJX73_001930</name>
</gene>
<dbReference type="PANTHER" id="PTHR45649:SF26">
    <property type="entry name" value="OS04G0435100 PROTEIN"/>
    <property type="match status" value="1"/>
</dbReference>
<sequence length="455" mass="48654">MSDVTLSYGLKLMGVKQEFKRQLNGQACFGLSFVTMSPFVGIASGLSYAWYVGGPAAAVWGWKVVFLMNLCTCLSLAEILSGLPCSGGPYFWTSLLGGRHGALLSWITGWCNVLGLTALTASTAEATTYNVVGLVQILAGVALSPGYQVLILQGILVVAGVVSSSSPTMLTRCMLWAAFINVAGVMFVVLLLFTVGPWRQSPSFVFASFYDRSMSPFTVPSNEYLWIQGILLALGTLTGFDSCCHLSEETKGASSSAPLAMLWSMTACAVMGYALLLGMLFCIQDPDNLMNPIAAGAGYAPGQLVWDVFASRFGTGVWSSSVLVIFLLAGVMSTTACVTTTSRMMFSFARSKALPCSHFFSRLNGHHHMPVRAVWLAVLFPCVMSMLVLIPAGSQFFGDMVSFGFAGLQLAHGLPILCRLTISRHSFQPGLSTWGGAAVPSAGSPLPGLLWQWWH</sequence>
<feature type="transmembrane region" description="Helical" evidence="6">
    <location>
        <begin position="57"/>
        <end position="80"/>
    </location>
</feature>
<feature type="transmembrane region" description="Helical" evidence="6">
    <location>
        <begin position="174"/>
        <end position="195"/>
    </location>
</feature>
<keyword evidence="5 6" id="KW-0472">Membrane</keyword>
<dbReference type="Gene3D" id="1.20.1740.10">
    <property type="entry name" value="Amino acid/polyamine transporter I"/>
    <property type="match status" value="1"/>
</dbReference>
<keyword evidence="8" id="KW-1185">Reference proteome</keyword>
<dbReference type="PANTHER" id="PTHR45649">
    <property type="entry name" value="AMINO-ACID PERMEASE BAT1"/>
    <property type="match status" value="1"/>
</dbReference>